<keyword evidence="2" id="KW-0695">RNA-directed DNA polymerase</keyword>
<dbReference type="Proteomes" id="UP000245207">
    <property type="component" value="Unassembled WGS sequence"/>
</dbReference>
<feature type="compositionally biased region" description="Polar residues" evidence="1">
    <location>
        <begin position="73"/>
        <end position="90"/>
    </location>
</feature>
<dbReference type="EMBL" id="PKPP01005563">
    <property type="protein sequence ID" value="PWA59658.1"/>
    <property type="molecule type" value="Genomic_DNA"/>
</dbReference>
<dbReference type="GO" id="GO:0003964">
    <property type="term" value="F:RNA-directed DNA polymerase activity"/>
    <property type="evidence" value="ECO:0007669"/>
    <property type="project" value="UniProtKB-KW"/>
</dbReference>
<evidence type="ECO:0000313" key="3">
    <source>
        <dbReference type="Proteomes" id="UP000245207"/>
    </source>
</evidence>
<name>A0A2U1MEI6_ARTAN</name>
<proteinExistence type="predicted"/>
<organism evidence="2 3">
    <name type="scientific">Artemisia annua</name>
    <name type="common">Sweet wormwood</name>
    <dbReference type="NCBI Taxonomy" id="35608"/>
    <lineage>
        <taxon>Eukaryota</taxon>
        <taxon>Viridiplantae</taxon>
        <taxon>Streptophyta</taxon>
        <taxon>Embryophyta</taxon>
        <taxon>Tracheophyta</taxon>
        <taxon>Spermatophyta</taxon>
        <taxon>Magnoliopsida</taxon>
        <taxon>eudicotyledons</taxon>
        <taxon>Gunneridae</taxon>
        <taxon>Pentapetalae</taxon>
        <taxon>asterids</taxon>
        <taxon>campanulids</taxon>
        <taxon>Asterales</taxon>
        <taxon>Asteraceae</taxon>
        <taxon>Asteroideae</taxon>
        <taxon>Anthemideae</taxon>
        <taxon>Artemisiinae</taxon>
        <taxon>Artemisia</taxon>
    </lineage>
</organism>
<dbReference type="SUPFAM" id="SSF56219">
    <property type="entry name" value="DNase I-like"/>
    <property type="match status" value="1"/>
</dbReference>
<comment type="caution">
    <text evidence="2">The sequence shown here is derived from an EMBL/GenBank/DDBJ whole genome shotgun (WGS) entry which is preliminary data.</text>
</comment>
<protein>
    <submittedName>
        <fullName evidence="2">RNA-directed DNA polymerase, eukaryota, Reverse transcriptase zinc-binding domain protein</fullName>
    </submittedName>
</protein>
<dbReference type="AlphaFoldDB" id="A0A2U1MEI6"/>
<feature type="compositionally biased region" description="Low complexity" evidence="1">
    <location>
        <begin position="41"/>
        <end position="57"/>
    </location>
</feature>
<reference evidence="2 3" key="1">
    <citation type="journal article" date="2018" name="Mol. Plant">
        <title>The genome of Artemisia annua provides insight into the evolution of Asteraceae family and artemisinin biosynthesis.</title>
        <authorList>
            <person name="Shen Q."/>
            <person name="Zhang L."/>
            <person name="Liao Z."/>
            <person name="Wang S."/>
            <person name="Yan T."/>
            <person name="Shi P."/>
            <person name="Liu M."/>
            <person name="Fu X."/>
            <person name="Pan Q."/>
            <person name="Wang Y."/>
            <person name="Lv Z."/>
            <person name="Lu X."/>
            <person name="Zhang F."/>
            <person name="Jiang W."/>
            <person name="Ma Y."/>
            <person name="Chen M."/>
            <person name="Hao X."/>
            <person name="Li L."/>
            <person name="Tang Y."/>
            <person name="Lv G."/>
            <person name="Zhou Y."/>
            <person name="Sun X."/>
            <person name="Brodelius P.E."/>
            <person name="Rose J.K.C."/>
            <person name="Tang K."/>
        </authorList>
    </citation>
    <scope>NUCLEOTIDE SEQUENCE [LARGE SCALE GENOMIC DNA]</scope>
    <source>
        <strain evidence="3">cv. Huhao1</strain>
        <tissue evidence="2">Leaf</tissue>
    </source>
</reference>
<evidence type="ECO:0000256" key="1">
    <source>
        <dbReference type="SAM" id="MobiDB-lite"/>
    </source>
</evidence>
<dbReference type="InterPro" id="IPR036691">
    <property type="entry name" value="Endo/exonu/phosph_ase_sf"/>
</dbReference>
<sequence>MEKANDVGKTFVYKPKAIASSSNSMPSRGETSTNSGQPPAKGGVSTSNVSSKSNESSQPTRDVTKSSRHPTPKVNSPNLGANVSTSNPFQPLSCDDGVEGILNLEDEEEVEITFDESRNLLGKSEASTSVFTVPDFTVDGNGRQNGNLCSKGSRILGWNDDIVDIIIIWIVEHFGANAGFIRSRPWVLLGNFNVALSLEDHLCGGYVPTISMREFKECVQTMEASDVNSMGLHFTWNQKPKGSNDTLKKIDRIMENLQFFILSRVLLPFPNLTEGFRDLVASGWNLSVDGYEGN</sequence>
<accession>A0A2U1MEI6</accession>
<keyword evidence="2" id="KW-0808">Transferase</keyword>
<feature type="compositionally biased region" description="Polar residues" evidence="1">
    <location>
        <begin position="19"/>
        <end position="37"/>
    </location>
</feature>
<keyword evidence="3" id="KW-1185">Reference proteome</keyword>
<keyword evidence="2" id="KW-0548">Nucleotidyltransferase</keyword>
<evidence type="ECO:0000313" key="2">
    <source>
        <dbReference type="EMBL" id="PWA59658.1"/>
    </source>
</evidence>
<feature type="region of interest" description="Disordered" evidence="1">
    <location>
        <begin position="1"/>
        <end position="90"/>
    </location>
</feature>
<gene>
    <name evidence="2" type="ORF">CTI12_AA387740</name>
</gene>
<dbReference type="OrthoDB" id="1930966at2759"/>